<proteinExistence type="predicted"/>
<evidence type="ECO:0000256" key="1">
    <source>
        <dbReference type="ARBA" id="ARBA00023015"/>
    </source>
</evidence>
<feature type="domain" description="HTH tetR-type" evidence="5">
    <location>
        <begin position="24"/>
        <end position="84"/>
    </location>
</feature>
<reference evidence="6 7" key="1">
    <citation type="submission" date="2018-12" db="EMBL/GenBank/DDBJ databases">
        <authorList>
            <person name="Yang Y."/>
        </authorList>
    </citation>
    <scope>NUCLEOTIDE SEQUENCE [LARGE SCALE GENOMIC DNA]</scope>
    <source>
        <strain evidence="6 7">L-25-5w-1</strain>
    </source>
</reference>
<evidence type="ECO:0000313" key="7">
    <source>
        <dbReference type="Proteomes" id="UP000277007"/>
    </source>
</evidence>
<evidence type="ECO:0000259" key="5">
    <source>
        <dbReference type="PROSITE" id="PS50977"/>
    </source>
</evidence>
<evidence type="ECO:0000256" key="4">
    <source>
        <dbReference type="PROSITE-ProRule" id="PRU00335"/>
    </source>
</evidence>
<protein>
    <submittedName>
        <fullName evidence="6">TetR/AcrR family transcriptional regulator</fullName>
    </submittedName>
</protein>
<dbReference type="GO" id="GO:0000976">
    <property type="term" value="F:transcription cis-regulatory region binding"/>
    <property type="evidence" value="ECO:0007669"/>
    <property type="project" value="TreeGrafter"/>
</dbReference>
<dbReference type="PRINTS" id="PR00455">
    <property type="entry name" value="HTHTETR"/>
</dbReference>
<dbReference type="Gene3D" id="1.10.357.10">
    <property type="entry name" value="Tetracycline Repressor, domain 2"/>
    <property type="match status" value="1"/>
</dbReference>
<dbReference type="PROSITE" id="PS50977">
    <property type="entry name" value="HTH_TETR_2"/>
    <property type="match status" value="1"/>
</dbReference>
<dbReference type="GO" id="GO:0003700">
    <property type="term" value="F:DNA-binding transcription factor activity"/>
    <property type="evidence" value="ECO:0007669"/>
    <property type="project" value="TreeGrafter"/>
</dbReference>
<dbReference type="PANTHER" id="PTHR30055">
    <property type="entry name" value="HTH-TYPE TRANSCRIPTIONAL REGULATOR RUTR"/>
    <property type="match status" value="1"/>
</dbReference>
<keyword evidence="7" id="KW-1185">Reference proteome</keyword>
<dbReference type="SUPFAM" id="SSF46689">
    <property type="entry name" value="Homeodomain-like"/>
    <property type="match status" value="1"/>
</dbReference>
<evidence type="ECO:0000256" key="2">
    <source>
        <dbReference type="ARBA" id="ARBA00023125"/>
    </source>
</evidence>
<name>A0A431VDJ6_9PROT</name>
<sequence length="223" mass="23865">MRDGNATHTTTGPANGSGRAAAREAMRERILDAALTLLARDGFAGFGVNAVAREAGCDKVLIYRYFNGFDGLLDSLGARLDIWLGPEDSDGVSGHYGSVMRSVLQDYLRALRANNLVKQILAWELVQDDDATRRIGKAKGDAIGRWFQGVRQRSGPPPAGSDAAVLNAVLIAAAHHLALRENSSGDFMGLDLRDPNCWARIEAVFNTIITGAYGAPDGTEDPP</sequence>
<dbReference type="AlphaFoldDB" id="A0A431VDJ6"/>
<organism evidence="6 7">
    <name type="scientific">Azospirillum griseum</name>
    <dbReference type="NCBI Taxonomy" id="2496639"/>
    <lineage>
        <taxon>Bacteria</taxon>
        <taxon>Pseudomonadati</taxon>
        <taxon>Pseudomonadota</taxon>
        <taxon>Alphaproteobacteria</taxon>
        <taxon>Rhodospirillales</taxon>
        <taxon>Azospirillaceae</taxon>
        <taxon>Azospirillum</taxon>
    </lineage>
</organism>
<comment type="caution">
    <text evidence="6">The sequence shown here is derived from an EMBL/GenBank/DDBJ whole genome shotgun (WGS) entry which is preliminary data.</text>
</comment>
<dbReference type="Proteomes" id="UP000277007">
    <property type="component" value="Unassembled WGS sequence"/>
</dbReference>
<evidence type="ECO:0000313" key="6">
    <source>
        <dbReference type="EMBL" id="RTR17084.1"/>
    </source>
</evidence>
<dbReference type="EMBL" id="RXMA01000021">
    <property type="protein sequence ID" value="RTR17084.1"/>
    <property type="molecule type" value="Genomic_DNA"/>
</dbReference>
<keyword evidence="2 4" id="KW-0238">DNA-binding</keyword>
<keyword evidence="3" id="KW-0804">Transcription</keyword>
<dbReference type="InterPro" id="IPR009057">
    <property type="entry name" value="Homeodomain-like_sf"/>
</dbReference>
<dbReference type="Pfam" id="PF00440">
    <property type="entry name" value="TetR_N"/>
    <property type="match status" value="1"/>
</dbReference>
<feature type="DNA-binding region" description="H-T-H motif" evidence="4">
    <location>
        <begin position="47"/>
        <end position="66"/>
    </location>
</feature>
<evidence type="ECO:0000256" key="3">
    <source>
        <dbReference type="ARBA" id="ARBA00023163"/>
    </source>
</evidence>
<dbReference type="PANTHER" id="PTHR30055:SF234">
    <property type="entry name" value="HTH-TYPE TRANSCRIPTIONAL REGULATOR BETI"/>
    <property type="match status" value="1"/>
</dbReference>
<dbReference type="OrthoDB" id="9796019at2"/>
<gene>
    <name evidence="6" type="ORF">EJ903_19170</name>
</gene>
<keyword evidence="1" id="KW-0805">Transcription regulation</keyword>
<dbReference type="InterPro" id="IPR050109">
    <property type="entry name" value="HTH-type_TetR-like_transc_reg"/>
</dbReference>
<accession>A0A431VDJ6</accession>
<dbReference type="InterPro" id="IPR001647">
    <property type="entry name" value="HTH_TetR"/>
</dbReference>
<dbReference type="RefSeq" id="WP_126618455.1">
    <property type="nucleotide sequence ID" value="NZ_JBHUCY010000019.1"/>
</dbReference>